<dbReference type="OrthoDB" id="1645729at2"/>
<gene>
    <name evidence="1" type="ORF">CYJ57_01780</name>
</gene>
<dbReference type="Proteomes" id="UP000234384">
    <property type="component" value="Unassembled WGS sequence"/>
</dbReference>
<protein>
    <submittedName>
        <fullName evidence="1">Fe-S cluster assembly protein HesB</fullName>
    </submittedName>
</protein>
<accession>A0A2I1K404</accession>
<sequence length="105" mass="12198">MEVKVNAQAEQWFHEQVGLPEGQSPSIRFKSKLYGSSPLHEMLALIFEVTDPVDPVAQFTGENGWVFFVEKEDAWFFEGHNLIVEYDEELDEPIYAYEKDGEIKR</sequence>
<dbReference type="AlphaFoldDB" id="A0A2I1K404"/>
<reference evidence="1 2" key="1">
    <citation type="submission" date="2017-12" db="EMBL/GenBank/DDBJ databases">
        <title>Phylogenetic diversity of female urinary microbiome.</title>
        <authorList>
            <person name="Thomas-White K."/>
            <person name="Wolfe A.J."/>
        </authorList>
    </citation>
    <scope>NUCLEOTIDE SEQUENCE [LARGE SCALE GENOMIC DNA]</scope>
    <source>
        <strain evidence="1 2">UMB0898</strain>
    </source>
</reference>
<evidence type="ECO:0000313" key="2">
    <source>
        <dbReference type="Proteomes" id="UP000234384"/>
    </source>
</evidence>
<evidence type="ECO:0000313" key="1">
    <source>
        <dbReference type="EMBL" id="PKY90379.1"/>
    </source>
</evidence>
<organism evidence="1 2">
    <name type="scientific">Falseniella ignava</name>
    <dbReference type="NCBI Taxonomy" id="137730"/>
    <lineage>
        <taxon>Bacteria</taxon>
        <taxon>Bacillati</taxon>
        <taxon>Bacillota</taxon>
        <taxon>Bacilli</taxon>
        <taxon>Lactobacillales</taxon>
        <taxon>Aerococcaceae</taxon>
        <taxon>Falseniella</taxon>
    </lineage>
</organism>
<proteinExistence type="predicted"/>
<comment type="caution">
    <text evidence="1">The sequence shown here is derived from an EMBL/GenBank/DDBJ whole genome shotgun (WGS) entry which is preliminary data.</text>
</comment>
<dbReference type="EMBL" id="PKHE01000003">
    <property type="protein sequence ID" value="PKY90379.1"/>
    <property type="molecule type" value="Genomic_DNA"/>
</dbReference>
<dbReference type="RefSeq" id="WP_101953836.1">
    <property type="nucleotide sequence ID" value="NZ_PKHE01000003.1"/>
</dbReference>
<name>A0A2I1K404_9LACT</name>